<dbReference type="OrthoDB" id="7396853at2759"/>
<comment type="similarity">
    <text evidence="2">Belongs to the DODA-type extradiol aromatic ring-opening dioxygenase family.</text>
</comment>
<dbReference type="GO" id="GO:0008198">
    <property type="term" value="F:ferrous iron binding"/>
    <property type="evidence" value="ECO:0007669"/>
    <property type="project" value="InterPro"/>
</dbReference>
<keyword evidence="3" id="KW-0479">Metal-binding</keyword>
<keyword evidence="5" id="KW-0560">Oxidoreductase</keyword>
<dbReference type="InterPro" id="IPR014436">
    <property type="entry name" value="Extradiol_dOase_DODA"/>
</dbReference>
<dbReference type="Gene3D" id="3.40.830.10">
    <property type="entry name" value="LigB-like"/>
    <property type="match status" value="1"/>
</dbReference>
<evidence type="ECO:0000256" key="5">
    <source>
        <dbReference type="ARBA" id="ARBA00023002"/>
    </source>
</evidence>
<dbReference type="Proteomes" id="UP000504638">
    <property type="component" value="Unplaced"/>
</dbReference>
<dbReference type="AlphaFoldDB" id="A0A6G1FQS8"/>
<evidence type="ECO:0000313" key="9">
    <source>
        <dbReference type="RefSeq" id="XP_033529778.1"/>
    </source>
</evidence>
<dbReference type="RefSeq" id="XP_033529778.1">
    <property type="nucleotide sequence ID" value="XM_033680874.1"/>
</dbReference>
<accession>A0A6G1FQS8</accession>
<comment type="cofactor">
    <cofactor evidence="1">
        <name>Zn(2+)</name>
        <dbReference type="ChEBI" id="CHEBI:29105"/>
    </cofactor>
</comment>
<evidence type="ECO:0000256" key="2">
    <source>
        <dbReference type="ARBA" id="ARBA00007581"/>
    </source>
</evidence>
<dbReference type="GO" id="GO:0016702">
    <property type="term" value="F:oxidoreductase activity, acting on single donors with incorporation of molecular oxygen, incorporation of two atoms of oxygen"/>
    <property type="evidence" value="ECO:0007669"/>
    <property type="project" value="UniProtKB-ARBA"/>
</dbReference>
<evidence type="ECO:0000256" key="3">
    <source>
        <dbReference type="ARBA" id="ARBA00022723"/>
    </source>
</evidence>
<evidence type="ECO:0000313" key="8">
    <source>
        <dbReference type="Proteomes" id="UP000504638"/>
    </source>
</evidence>
<keyword evidence="4" id="KW-0862">Zinc</keyword>
<feature type="domain" description="Extradiol ring-cleavage dioxygenase class III enzyme subunit B" evidence="6">
    <location>
        <begin position="12"/>
        <end position="266"/>
    </location>
</feature>
<proteinExistence type="inferred from homology"/>
<protein>
    <submittedName>
        <fullName evidence="7 9">LigB subunit of an aromatic-ring-opening dioxygenase LigAB</fullName>
    </submittedName>
</protein>
<dbReference type="CDD" id="cd07363">
    <property type="entry name" value="45_DOPA_Dioxygenase"/>
    <property type="match status" value="1"/>
</dbReference>
<reference evidence="9" key="3">
    <citation type="submission" date="2025-04" db="UniProtKB">
        <authorList>
            <consortium name="RefSeq"/>
        </authorList>
    </citation>
    <scope>IDENTIFICATION</scope>
    <source>
        <strain evidence="9">CBS 781.70</strain>
    </source>
</reference>
<name>A0A6G1FQS8_9PEZI</name>
<dbReference type="GO" id="GO:0008270">
    <property type="term" value="F:zinc ion binding"/>
    <property type="evidence" value="ECO:0007669"/>
    <property type="project" value="InterPro"/>
</dbReference>
<reference evidence="7 9" key="1">
    <citation type="submission" date="2020-01" db="EMBL/GenBank/DDBJ databases">
        <authorList>
            <consortium name="DOE Joint Genome Institute"/>
            <person name="Haridas S."/>
            <person name="Albert R."/>
            <person name="Binder M."/>
            <person name="Bloem J."/>
            <person name="Labutti K."/>
            <person name="Salamov A."/>
            <person name="Andreopoulos B."/>
            <person name="Baker S.E."/>
            <person name="Barry K."/>
            <person name="Bills G."/>
            <person name="Bluhm B.H."/>
            <person name="Cannon C."/>
            <person name="Castanera R."/>
            <person name="Culley D.E."/>
            <person name="Daum C."/>
            <person name="Ezra D."/>
            <person name="Gonzalez J.B."/>
            <person name="Henrissat B."/>
            <person name="Kuo A."/>
            <person name="Liang C."/>
            <person name="Lipzen A."/>
            <person name="Lutzoni F."/>
            <person name="Magnuson J."/>
            <person name="Mondo S."/>
            <person name="Nolan M."/>
            <person name="Ohm R."/>
            <person name="Pangilinan J."/>
            <person name="Park H.-J."/>
            <person name="Ramirez L."/>
            <person name="Alfaro M."/>
            <person name="Sun H."/>
            <person name="Tritt A."/>
            <person name="Yoshinaga Y."/>
            <person name="Zwiers L.-H."/>
            <person name="Turgeon B.G."/>
            <person name="Goodwin S.B."/>
            <person name="Spatafora J.W."/>
            <person name="Crous P.W."/>
            <person name="Grigoriev I.V."/>
        </authorList>
    </citation>
    <scope>NUCLEOTIDE SEQUENCE</scope>
    <source>
        <strain evidence="7 9">CBS 781.70</strain>
    </source>
</reference>
<dbReference type="PANTHER" id="PTHR30096">
    <property type="entry name" value="4,5-DOPA DIOXYGENASE EXTRADIOL-LIKE PROTEIN"/>
    <property type="match status" value="1"/>
</dbReference>
<dbReference type="InterPro" id="IPR004183">
    <property type="entry name" value="Xdiol_dOase_suB"/>
</dbReference>
<dbReference type="Pfam" id="PF02900">
    <property type="entry name" value="LigB"/>
    <property type="match status" value="1"/>
</dbReference>
<keyword evidence="7 9" id="KW-0223">Dioxygenase</keyword>
<organism evidence="7">
    <name type="scientific">Eremomyces bilateralis CBS 781.70</name>
    <dbReference type="NCBI Taxonomy" id="1392243"/>
    <lineage>
        <taxon>Eukaryota</taxon>
        <taxon>Fungi</taxon>
        <taxon>Dikarya</taxon>
        <taxon>Ascomycota</taxon>
        <taxon>Pezizomycotina</taxon>
        <taxon>Dothideomycetes</taxon>
        <taxon>Dothideomycetes incertae sedis</taxon>
        <taxon>Eremomycetales</taxon>
        <taxon>Eremomycetaceae</taxon>
        <taxon>Eremomyces</taxon>
    </lineage>
</organism>
<dbReference type="PIRSF" id="PIRSF006157">
    <property type="entry name" value="Doxgns_DODA"/>
    <property type="match status" value="1"/>
</dbReference>
<dbReference type="PANTHER" id="PTHR30096:SF1">
    <property type="entry name" value="AROMATIC RING-OPENING DIOXYGENASE FAMILY PROTEIN (AFU_ORTHOLOGUE AFUA_7G00640)"/>
    <property type="match status" value="1"/>
</dbReference>
<reference evidence="9" key="2">
    <citation type="submission" date="2020-04" db="EMBL/GenBank/DDBJ databases">
        <authorList>
            <consortium name="NCBI Genome Project"/>
        </authorList>
    </citation>
    <scope>NUCLEOTIDE SEQUENCE</scope>
    <source>
        <strain evidence="9">CBS 781.70</strain>
    </source>
</reference>
<evidence type="ECO:0000259" key="6">
    <source>
        <dbReference type="Pfam" id="PF02900"/>
    </source>
</evidence>
<dbReference type="EMBL" id="ML975189">
    <property type="protein sequence ID" value="KAF1808147.1"/>
    <property type="molecule type" value="Genomic_DNA"/>
</dbReference>
<keyword evidence="8" id="KW-1185">Reference proteome</keyword>
<evidence type="ECO:0000256" key="4">
    <source>
        <dbReference type="ARBA" id="ARBA00022833"/>
    </source>
</evidence>
<evidence type="ECO:0000256" key="1">
    <source>
        <dbReference type="ARBA" id="ARBA00001947"/>
    </source>
</evidence>
<dbReference type="SUPFAM" id="SSF53213">
    <property type="entry name" value="LigB-like"/>
    <property type="match status" value="1"/>
</dbReference>
<gene>
    <name evidence="7 9" type="ORF">P152DRAFT_469146</name>
</gene>
<sequence>MPSAKLSHPTPVFFFSHGSTMMLGEDSEPAAFWKQAGNEALRRGVKSIVMMGAHWECVGDKIQVAMSPSPGKNPVAYVKRERYENFKLVPDLPMGERVLEMLRKGGFNAEPNHKFNFIHDSFLLLIRMFAERGSNIPTVLVSANSRFDPHFHAKIGVVLRPLRYENVLLIGSGGAVHNLYRNHWMQMVLYRDNFAMPQPPGEFALEFRQAVEDAITMNSGPALRRAVTRLMKHPRYREAHGTDEHFIPMCFIAGAAGDKADEGTKNVMTAECWELVAMANTQFQLGEWV</sequence>
<evidence type="ECO:0000313" key="7">
    <source>
        <dbReference type="EMBL" id="KAF1808147.1"/>
    </source>
</evidence>
<dbReference type="GeneID" id="54421444"/>